<reference evidence="1 2" key="1">
    <citation type="journal article" date="2022" name="Hortic Res">
        <title>A haplotype resolved chromosomal level avocado genome allows analysis of novel avocado genes.</title>
        <authorList>
            <person name="Nath O."/>
            <person name="Fletcher S.J."/>
            <person name="Hayward A."/>
            <person name="Shaw L.M."/>
            <person name="Masouleh A.K."/>
            <person name="Furtado A."/>
            <person name="Henry R.J."/>
            <person name="Mitter N."/>
        </authorList>
    </citation>
    <scope>NUCLEOTIDE SEQUENCE [LARGE SCALE GENOMIC DNA]</scope>
    <source>
        <strain evidence="2">cv. Hass</strain>
    </source>
</reference>
<dbReference type="EMBL" id="CM056816">
    <property type="protein sequence ID" value="KAJ8633809.1"/>
    <property type="molecule type" value="Genomic_DNA"/>
</dbReference>
<name>A0ACC2LL82_PERAE</name>
<keyword evidence="2" id="KW-1185">Reference proteome</keyword>
<proteinExistence type="predicted"/>
<evidence type="ECO:0000313" key="1">
    <source>
        <dbReference type="EMBL" id="KAJ8633809.1"/>
    </source>
</evidence>
<organism evidence="1 2">
    <name type="scientific">Persea americana</name>
    <name type="common">Avocado</name>
    <dbReference type="NCBI Taxonomy" id="3435"/>
    <lineage>
        <taxon>Eukaryota</taxon>
        <taxon>Viridiplantae</taxon>
        <taxon>Streptophyta</taxon>
        <taxon>Embryophyta</taxon>
        <taxon>Tracheophyta</taxon>
        <taxon>Spermatophyta</taxon>
        <taxon>Magnoliopsida</taxon>
        <taxon>Magnoliidae</taxon>
        <taxon>Laurales</taxon>
        <taxon>Lauraceae</taxon>
        <taxon>Persea</taxon>
    </lineage>
</organism>
<gene>
    <name evidence="1" type="ORF">MRB53_027145</name>
</gene>
<comment type="caution">
    <text evidence="1">The sequence shown here is derived from an EMBL/GenBank/DDBJ whole genome shotgun (WGS) entry which is preliminary data.</text>
</comment>
<evidence type="ECO:0000313" key="2">
    <source>
        <dbReference type="Proteomes" id="UP001234297"/>
    </source>
</evidence>
<protein>
    <submittedName>
        <fullName evidence="1">Uncharacterized protein</fullName>
    </submittedName>
</protein>
<accession>A0ACC2LL82</accession>
<sequence length="89" mass="9794">MTFTIPKDELEVALEGASMENKTLIIAVANKAYTEEGSFLALLLQSFQVGEVKKRDLSTSDISAQYKYKNTTIDVKVDTDSNISTTLTV</sequence>
<dbReference type="Proteomes" id="UP001234297">
    <property type="component" value="Chromosome 8"/>
</dbReference>